<accession>A0A498NH99</accession>
<sequence>MADQAQELSSPISLKTLRTELQSYRKAVASDIKTEMESLHQEIKRDILSVREETKADIRVLREELFADLATLHKAQADFASDRAEMEKSLNDTMDRVAALENSQETLAKECKKIQEKCTDLENRSRRQNLRFIGIKEGAEAGNPSRFVTELLSELFEADSLGDSPIIIDRAHRSLAPKPKPGERPRAMIVRFHYYSDKEKILRLSRNKGRLHYKGTPLHIFPDMSPEVSKLRAAFNMVKAKLRDSDVSYSLYYPAKLAITVDGSRHTFDNPQEAEKFIERKILTSTERNKE</sequence>
<protein>
    <submittedName>
        <fullName evidence="4">Putative transposase element L1Md-A101/L1Md-A102/L1Md-A2</fullName>
    </submittedName>
</protein>
<dbReference type="InterPro" id="IPR004244">
    <property type="entry name" value="Transposase_22"/>
</dbReference>
<evidence type="ECO:0000259" key="3">
    <source>
        <dbReference type="Pfam" id="PF02994"/>
    </source>
</evidence>
<evidence type="ECO:0000313" key="5">
    <source>
        <dbReference type="Proteomes" id="UP000290572"/>
    </source>
</evidence>
<dbReference type="PANTHER" id="PTHR11505">
    <property type="entry name" value="L1 TRANSPOSABLE ELEMENT-RELATED"/>
    <property type="match status" value="1"/>
</dbReference>
<evidence type="ECO:0000256" key="2">
    <source>
        <dbReference type="SAM" id="Coils"/>
    </source>
</evidence>
<gene>
    <name evidence="4" type="ORF">ROHU_017166</name>
</gene>
<dbReference type="AlphaFoldDB" id="A0A498NH99"/>
<comment type="caution">
    <text evidence="4">The sequence shown here is derived from an EMBL/GenBank/DDBJ whole genome shotgun (WGS) entry which is preliminary data.</text>
</comment>
<dbReference type="Gene3D" id="3.30.70.1820">
    <property type="entry name" value="L1 transposable element, RRM domain"/>
    <property type="match status" value="1"/>
</dbReference>
<feature type="domain" description="L1 transposable element RRM" evidence="3">
    <location>
        <begin position="163"/>
        <end position="220"/>
    </location>
</feature>
<evidence type="ECO:0000313" key="4">
    <source>
        <dbReference type="EMBL" id="RXN31220.1"/>
    </source>
</evidence>
<organism evidence="4 5">
    <name type="scientific">Labeo rohita</name>
    <name type="common">Indian major carp</name>
    <name type="synonym">Cyprinus rohita</name>
    <dbReference type="NCBI Taxonomy" id="84645"/>
    <lineage>
        <taxon>Eukaryota</taxon>
        <taxon>Metazoa</taxon>
        <taxon>Chordata</taxon>
        <taxon>Craniata</taxon>
        <taxon>Vertebrata</taxon>
        <taxon>Euteleostomi</taxon>
        <taxon>Actinopterygii</taxon>
        <taxon>Neopterygii</taxon>
        <taxon>Teleostei</taxon>
        <taxon>Ostariophysi</taxon>
        <taxon>Cypriniformes</taxon>
        <taxon>Cyprinidae</taxon>
        <taxon>Labeoninae</taxon>
        <taxon>Labeonini</taxon>
        <taxon>Labeo</taxon>
    </lineage>
</organism>
<dbReference type="EMBL" id="QBIY01011493">
    <property type="protein sequence ID" value="RXN31220.1"/>
    <property type="molecule type" value="Genomic_DNA"/>
</dbReference>
<dbReference type="Proteomes" id="UP000290572">
    <property type="component" value="Unassembled WGS sequence"/>
</dbReference>
<dbReference type="Pfam" id="PF02994">
    <property type="entry name" value="Transposase_22"/>
    <property type="match status" value="1"/>
</dbReference>
<evidence type="ECO:0000256" key="1">
    <source>
        <dbReference type="ARBA" id="ARBA00061640"/>
    </source>
</evidence>
<proteinExistence type="inferred from homology"/>
<name>A0A498NH99_LABRO</name>
<dbReference type="InterPro" id="IPR043636">
    <property type="entry name" value="L1_RRM_dom"/>
</dbReference>
<dbReference type="InterPro" id="IPR042566">
    <property type="entry name" value="L1_C"/>
</dbReference>
<dbReference type="Gene3D" id="3.30.250.20">
    <property type="entry name" value="L1 transposable element, C-terminal domain"/>
    <property type="match status" value="1"/>
</dbReference>
<comment type="similarity">
    <text evidence="1">Belongs to the transposase 22 family.</text>
</comment>
<feature type="coiled-coil region" evidence="2">
    <location>
        <begin position="83"/>
        <end position="131"/>
    </location>
</feature>
<dbReference type="FunFam" id="3.30.70.1820:FF:000002">
    <property type="entry name" value="LINE-1 retrotransposable element ORF1 protein"/>
    <property type="match status" value="1"/>
</dbReference>
<reference evidence="4 5" key="1">
    <citation type="submission" date="2018-03" db="EMBL/GenBank/DDBJ databases">
        <title>Draft genome sequence of Rohu Carp (Labeo rohita).</title>
        <authorList>
            <person name="Das P."/>
            <person name="Kushwaha B."/>
            <person name="Joshi C.G."/>
            <person name="Kumar D."/>
            <person name="Nagpure N.S."/>
            <person name="Sahoo L."/>
            <person name="Das S.P."/>
            <person name="Bit A."/>
            <person name="Patnaik S."/>
            <person name="Meher P.K."/>
            <person name="Jayasankar P."/>
            <person name="Koringa P.G."/>
            <person name="Patel N.V."/>
            <person name="Hinsu A.T."/>
            <person name="Kumar R."/>
            <person name="Pandey M."/>
            <person name="Agarwal S."/>
            <person name="Srivastava S."/>
            <person name="Singh M."/>
            <person name="Iquebal M.A."/>
            <person name="Jaiswal S."/>
            <person name="Angadi U.B."/>
            <person name="Kumar N."/>
            <person name="Raza M."/>
            <person name="Shah T.M."/>
            <person name="Rai A."/>
            <person name="Jena J.K."/>
        </authorList>
    </citation>
    <scope>NUCLEOTIDE SEQUENCE [LARGE SCALE GENOMIC DNA]</scope>
    <source>
        <strain evidence="4">DASCIFA01</strain>
        <tissue evidence="4">Testis</tissue>
    </source>
</reference>
<keyword evidence="5" id="KW-1185">Reference proteome</keyword>
<keyword evidence="2" id="KW-0175">Coiled coil</keyword>